<accession>A0A1V6P8K5</accession>
<feature type="chain" id="PRO_5010697763" evidence="2">
    <location>
        <begin position="23"/>
        <end position="722"/>
    </location>
</feature>
<feature type="compositionally biased region" description="Polar residues" evidence="1">
    <location>
        <begin position="132"/>
        <end position="145"/>
    </location>
</feature>
<keyword evidence="2" id="KW-0732">Signal</keyword>
<feature type="compositionally biased region" description="Polar residues" evidence="1">
    <location>
        <begin position="111"/>
        <end position="124"/>
    </location>
</feature>
<feature type="region of interest" description="Disordered" evidence="1">
    <location>
        <begin position="87"/>
        <end position="145"/>
    </location>
</feature>
<sequence length="722" mass="82326">MLWLVWRQVSLAHALLVLYTFSINDLDDYTFEEIISIVEYVSHNQNSLCCEALNAEAMRLTPGSWLGITPPLLHFEERPNAHKFLENATGRSSSPSADPQAQFATKKRKQASSLTPSDGLNNDYSPERALTDKSSASPVPTSHTVMTSPASLELLGLFAALGGVKVPSLIFERFLSPQLRWSEDGDTVHAPLHLNSGMPHGNLFSPDFLTRSLKELCSSSWVYMDDYENPSYQSFSVSESAREYSAQLLKVKGTHYWTMLALQFVCHVFPRDSTLEASFHRHGKILSPVIDHLVKESKAYELPRTTRIALAEVFVAKARLGSSQYNRQALNEAIEILGDDIPDFIQASIALRRSILARLDGAYHSSEQVIGDYQKRAPLYGLANPRLRALSRLLIISHLENLIQLEDYEKAEYEICELNKWEPSEEKPWSPMELSVNFKKWSTISKIYQSRGRLESARSYLASCYTFLRPEYLQDNLKFPDPNRFQIISRLSDLLCAEGYWVDARSKIEFEIESILNKTQGKFAKALKRLKVSLLDVDIAESKYDQASSGVEWLKQQFHEISSPDISDQWLHVRSTIASARLLHYQCRFQDTIFEWEQVLSLVQKYSNSFKSEGFFYGLAQLSISLARIQTARSTIDASCIVSQSWRADTRQYFDKGCAALVREDTNYWIPTLPRTVIPDLLSKIQSEKPTWGTEDEFLKLQQKYPYLPVSEKRQQGLSSRI</sequence>
<dbReference type="EMBL" id="MDYN01000216">
    <property type="protein sequence ID" value="OQD73137.1"/>
    <property type="molecule type" value="Genomic_DNA"/>
</dbReference>
<dbReference type="Proteomes" id="UP000191672">
    <property type="component" value="Unassembled WGS sequence"/>
</dbReference>
<protein>
    <submittedName>
        <fullName evidence="3">Uncharacterized protein</fullName>
    </submittedName>
</protein>
<evidence type="ECO:0000256" key="2">
    <source>
        <dbReference type="SAM" id="SignalP"/>
    </source>
</evidence>
<evidence type="ECO:0000313" key="4">
    <source>
        <dbReference type="Proteomes" id="UP000191672"/>
    </source>
</evidence>
<keyword evidence="4" id="KW-1185">Reference proteome</keyword>
<feature type="signal peptide" evidence="2">
    <location>
        <begin position="1"/>
        <end position="22"/>
    </location>
</feature>
<organism evidence="3 4">
    <name type="scientific">Penicillium antarcticum</name>
    <dbReference type="NCBI Taxonomy" id="416450"/>
    <lineage>
        <taxon>Eukaryota</taxon>
        <taxon>Fungi</taxon>
        <taxon>Dikarya</taxon>
        <taxon>Ascomycota</taxon>
        <taxon>Pezizomycotina</taxon>
        <taxon>Eurotiomycetes</taxon>
        <taxon>Eurotiomycetidae</taxon>
        <taxon>Eurotiales</taxon>
        <taxon>Aspergillaceae</taxon>
        <taxon>Penicillium</taxon>
    </lineage>
</organism>
<dbReference type="AlphaFoldDB" id="A0A1V6P8K5"/>
<proteinExistence type="predicted"/>
<evidence type="ECO:0000256" key="1">
    <source>
        <dbReference type="SAM" id="MobiDB-lite"/>
    </source>
</evidence>
<gene>
    <name evidence="3" type="ORF">PENANT_c216G03004</name>
</gene>
<evidence type="ECO:0000313" key="3">
    <source>
        <dbReference type="EMBL" id="OQD73137.1"/>
    </source>
</evidence>
<comment type="caution">
    <text evidence="3">The sequence shown here is derived from an EMBL/GenBank/DDBJ whole genome shotgun (WGS) entry which is preliminary data.</text>
</comment>
<dbReference type="STRING" id="416450.A0A1V6P8K5"/>
<reference evidence="4" key="1">
    <citation type="journal article" date="2017" name="Nat. Microbiol.">
        <title>Global analysis of biosynthetic gene clusters reveals vast potential of secondary metabolite production in Penicillium species.</title>
        <authorList>
            <person name="Nielsen J.C."/>
            <person name="Grijseels S."/>
            <person name="Prigent S."/>
            <person name="Ji B."/>
            <person name="Dainat J."/>
            <person name="Nielsen K.F."/>
            <person name="Frisvad J.C."/>
            <person name="Workman M."/>
            <person name="Nielsen J."/>
        </authorList>
    </citation>
    <scope>NUCLEOTIDE SEQUENCE [LARGE SCALE GENOMIC DNA]</scope>
    <source>
        <strain evidence="4">IBT 31811</strain>
    </source>
</reference>
<name>A0A1V6P8K5_9EURO</name>
<feature type="compositionally biased region" description="Polar residues" evidence="1">
    <location>
        <begin position="89"/>
        <end position="103"/>
    </location>
</feature>